<evidence type="ECO:0000256" key="2">
    <source>
        <dbReference type="ARBA" id="ARBA00022448"/>
    </source>
</evidence>
<name>A0ABV9F428_9BACL</name>
<dbReference type="RefSeq" id="WP_378091097.1">
    <property type="nucleotide sequence ID" value="NZ_JBHSEP010000001.1"/>
</dbReference>
<comment type="caution">
    <text evidence="9">The sequence shown here is derived from an EMBL/GenBank/DDBJ whole genome shotgun (WGS) entry which is preliminary data.</text>
</comment>
<sequence length="340" mass="37298">MRKKWAGVTAVLLAASVIAAGCGSSGQGQEGGKSDSLTLYYSHAADWSDPIVKEFQEKTGITVNLVGAGTGELIARIRAEKDNPLGDVLWGGFVDGYAVVEDLLEPYRSTELDSLIPEAKSPNNTWYGFNLEPMVIIYNPKLVKEEEAPKSWEDLTDPKWKGKIAHADPVKSGSSFTAVVNMILSKPDREQGMDLIKRFVDNLDGKLISSSSGTFKGVSDGEYSVGVTYEQGALKYVESGADLEIVYPSDGNTLLTSGLGIVKGAKNMENAQKFVDFLLSKEVQSHIGDIYRRTVRTDLQEPKGMVPLDQLVKVEYDMDWAIENKEMITKKWKEFIVGGQ</sequence>
<evidence type="ECO:0000256" key="7">
    <source>
        <dbReference type="ARBA" id="ARBA00023065"/>
    </source>
</evidence>
<dbReference type="InterPro" id="IPR006061">
    <property type="entry name" value="SBP_1_CS"/>
</dbReference>
<dbReference type="EMBL" id="JBHSEP010000001">
    <property type="protein sequence ID" value="MFC4596700.1"/>
    <property type="molecule type" value="Genomic_DNA"/>
</dbReference>
<keyword evidence="5 8" id="KW-0732">Signal</keyword>
<comment type="similarity">
    <text evidence="1">Belongs to the bacterial solute-binding protein 1 family.</text>
</comment>
<dbReference type="Gene3D" id="3.40.190.10">
    <property type="entry name" value="Periplasmic binding protein-like II"/>
    <property type="match status" value="2"/>
</dbReference>
<dbReference type="PANTHER" id="PTHR30006:SF2">
    <property type="entry name" value="ABC TRANSPORTER SUBSTRATE-BINDING PROTEIN"/>
    <property type="match status" value="1"/>
</dbReference>
<evidence type="ECO:0000256" key="4">
    <source>
        <dbReference type="ARBA" id="ARBA00022723"/>
    </source>
</evidence>
<proteinExistence type="inferred from homology"/>
<keyword evidence="7" id="KW-0406">Ion transport</keyword>
<keyword evidence="6" id="KW-0408">Iron</keyword>
<dbReference type="PANTHER" id="PTHR30006">
    <property type="entry name" value="THIAMINE-BINDING PERIPLASMIC PROTEIN-RELATED"/>
    <property type="match status" value="1"/>
</dbReference>
<evidence type="ECO:0000256" key="3">
    <source>
        <dbReference type="ARBA" id="ARBA00022496"/>
    </source>
</evidence>
<dbReference type="SUPFAM" id="SSF53850">
    <property type="entry name" value="Periplasmic binding protein-like II"/>
    <property type="match status" value="1"/>
</dbReference>
<dbReference type="Pfam" id="PF13343">
    <property type="entry name" value="SBP_bac_6"/>
    <property type="match status" value="1"/>
</dbReference>
<reference evidence="10" key="1">
    <citation type="journal article" date="2019" name="Int. J. Syst. Evol. Microbiol.">
        <title>The Global Catalogue of Microorganisms (GCM) 10K type strain sequencing project: providing services to taxonomists for standard genome sequencing and annotation.</title>
        <authorList>
            <consortium name="The Broad Institute Genomics Platform"/>
            <consortium name="The Broad Institute Genome Sequencing Center for Infectious Disease"/>
            <person name="Wu L."/>
            <person name="Ma J."/>
        </authorList>
    </citation>
    <scope>NUCLEOTIDE SEQUENCE [LARGE SCALE GENOMIC DNA]</scope>
    <source>
        <strain evidence="10">CCUG 49571</strain>
    </source>
</reference>
<feature type="chain" id="PRO_5045573945" evidence="8">
    <location>
        <begin position="20"/>
        <end position="340"/>
    </location>
</feature>
<dbReference type="Proteomes" id="UP001596028">
    <property type="component" value="Unassembled WGS sequence"/>
</dbReference>
<evidence type="ECO:0000313" key="10">
    <source>
        <dbReference type="Proteomes" id="UP001596028"/>
    </source>
</evidence>
<dbReference type="CDD" id="cd13546">
    <property type="entry name" value="PBP2_BitB"/>
    <property type="match status" value="1"/>
</dbReference>
<evidence type="ECO:0000256" key="1">
    <source>
        <dbReference type="ARBA" id="ARBA00008520"/>
    </source>
</evidence>
<keyword evidence="4" id="KW-0479">Metal-binding</keyword>
<protein>
    <submittedName>
        <fullName evidence="9">ABC transporter substrate-binding protein</fullName>
    </submittedName>
</protein>
<keyword evidence="10" id="KW-1185">Reference proteome</keyword>
<gene>
    <name evidence="9" type="ORF">ACFO3S_00485</name>
</gene>
<dbReference type="PROSITE" id="PS51257">
    <property type="entry name" value="PROKAR_LIPOPROTEIN"/>
    <property type="match status" value="1"/>
</dbReference>
<feature type="signal peptide" evidence="8">
    <location>
        <begin position="1"/>
        <end position="19"/>
    </location>
</feature>
<keyword evidence="2" id="KW-0813">Transport</keyword>
<evidence type="ECO:0000256" key="6">
    <source>
        <dbReference type="ARBA" id="ARBA00023004"/>
    </source>
</evidence>
<accession>A0ABV9F428</accession>
<evidence type="ECO:0000256" key="5">
    <source>
        <dbReference type="ARBA" id="ARBA00022729"/>
    </source>
</evidence>
<organism evidence="9 10">
    <name type="scientific">Cohnella hongkongensis</name>
    <dbReference type="NCBI Taxonomy" id="178337"/>
    <lineage>
        <taxon>Bacteria</taxon>
        <taxon>Bacillati</taxon>
        <taxon>Bacillota</taxon>
        <taxon>Bacilli</taxon>
        <taxon>Bacillales</taxon>
        <taxon>Paenibacillaceae</taxon>
        <taxon>Cohnella</taxon>
    </lineage>
</organism>
<dbReference type="PIRSF" id="PIRSF002825">
    <property type="entry name" value="CfbpA"/>
    <property type="match status" value="1"/>
</dbReference>
<dbReference type="InterPro" id="IPR026045">
    <property type="entry name" value="Ferric-bd"/>
</dbReference>
<evidence type="ECO:0000256" key="8">
    <source>
        <dbReference type="SAM" id="SignalP"/>
    </source>
</evidence>
<evidence type="ECO:0000313" key="9">
    <source>
        <dbReference type="EMBL" id="MFC4596700.1"/>
    </source>
</evidence>
<dbReference type="PROSITE" id="PS01037">
    <property type="entry name" value="SBP_BACTERIAL_1"/>
    <property type="match status" value="1"/>
</dbReference>
<keyword evidence="3" id="KW-0410">Iron transport</keyword>